<keyword evidence="2" id="KW-1185">Reference proteome</keyword>
<evidence type="ECO:0000313" key="1">
    <source>
        <dbReference type="EMBL" id="QDV75381.1"/>
    </source>
</evidence>
<dbReference type="RefSeq" id="WP_145114608.1">
    <property type="nucleotide sequence ID" value="NZ_CP036349.1"/>
</dbReference>
<organism evidence="1 2">
    <name type="scientific">Botrimarina mediterranea</name>
    <dbReference type="NCBI Taxonomy" id="2528022"/>
    <lineage>
        <taxon>Bacteria</taxon>
        <taxon>Pseudomonadati</taxon>
        <taxon>Planctomycetota</taxon>
        <taxon>Planctomycetia</taxon>
        <taxon>Pirellulales</taxon>
        <taxon>Lacipirellulaceae</taxon>
        <taxon>Botrimarina</taxon>
    </lineage>
</organism>
<dbReference type="EMBL" id="CP036349">
    <property type="protein sequence ID" value="QDV75381.1"/>
    <property type="molecule type" value="Genomic_DNA"/>
</dbReference>
<sequence length="379" mass="41909">MLDTFSKAAIRTVRPLDVAQYLRFSGWEETPRPASSDSQWRAWQRTIGDDEFEAIVPRATDRADYALRVAELIETIAVSEGREREQVFFDLLHVGSDVIRVRISDPDFEDGSLPIEEHAIVAQRTSDIVLAAACAAVSPKPVWRSRRPAEAVEQVRGIRIGQSEIGSYIVKVINRITPSLEPDSQETEEPFDRRVTTTLASALVALDNASERAAVYSEMDAFNRAVQSGVSANLCDAVSGLWGGDDSQRQLEFMFSWSPTRPVGATPIRRVGFGSDRARVIREAGRLLRERAPEEDFQVGGYVVKLDRAPDNESGSVVVACDIDGATRRISMVLSGNNYRAAIDAHRDTNLFRATGLLSKAGRTYSLELPHSITVESEQ</sequence>
<accession>A0A518KC57</accession>
<proteinExistence type="predicted"/>
<dbReference type="KEGG" id="bmei:Spa11_35980"/>
<protein>
    <submittedName>
        <fullName evidence="1">Uncharacterized protein</fullName>
    </submittedName>
</protein>
<dbReference type="AlphaFoldDB" id="A0A518KC57"/>
<dbReference type="Proteomes" id="UP000316426">
    <property type="component" value="Chromosome"/>
</dbReference>
<name>A0A518KC57_9BACT</name>
<evidence type="ECO:0000313" key="2">
    <source>
        <dbReference type="Proteomes" id="UP000316426"/>
    </source>
</evidence>
<gene>
    <name evidence="1" type="ORF">Spa11_35980</name>
</gene>
<reference evidence="1 2" key="1">
    <citation type="submission" date="2019-02" db="EMBL/GenBank/DDBJ databases">
        <title>Deep-cultivation of Planctomycetes and their phenomic and genomic characterization uncovers novel biology.</title>
        <authorList>
            <person name="Wiegand S."/>
            <person name="Jogler M."/>
            <person name="Boedeker C."/>
            <person name="Pinto D."/>
            <person name="Vollmers J."/>
            <person name="Rivas-Marin E."/>
            <person name="Kohn T."/>
            <person name="Peeters S.H."/>
            <person name="Heuer A."/>
            <person name="Rast P."/>
            <person name="Oberbeckmann S."/>
            <person name="Bunk B."/>
            <person name="Jeske O."/>
            <person name="Meyerdierks A."/>
            <person name="Storesund J.E."/>
            <person name="Kallscheuer N."/>
            <person name="Luecker S."/>
            <person name="Lage O.M."/>
            <person name="Pohl T."/>
            <person name="Merkel B.J."/>
            <person name="Hornburger P."/>
            <person name="Mueller R.-W."/>
            <person name="Bruemmer F."/>
            <person name="Labrenz M."/>
            <person name="Spormann A.M."/>
            <person name="Op den Camp H."/>
            <person name="Overmann J."/>
            <person name="Amann R."/>
            <person name="Jetten M.S.M."/>
            <person name="Mascher T."/>
            <person name="Medema M.H."/>
            <person name="Devos D.P."/>
            <person name="Kaster A.-K."/>
            <person name="Ovreas L."/>
            <person name="Rohde M."/>
            <person name="Galperin M.Y."/>
            <person name="Jogler C."/>
        </authorList>
    </citation>
    <scope>NUCLEOTIDE SEQUENCE [LARGE SCALE GENOMIC DNA]</scope>
    <source>
        <strain evidence="1 2">Spa11</strain>
    </source>
</reference>